<feature type="non-terminal residue" evidence="3">
    <location>
        <position position="126"/>
    </location>
</feature>
<reference evidence="3 4" key="1">
    <citation type="submission" date="2020-04" db="EMBL/GenBank/DDBJ databases">
        <title>Metagenomic profiling of ammonia- and methane-oxidizing microorganisms in a Dutch drinking water treatment plant.</title>
        <authorList>
            <person name="Poghosyan L."/>
            <person name="Leucker S."/>
        </authorList>
    </citation>
    <scope>NUCLEOTIDE SEQUENCE [LARGE SCALE GENOMIC DNA]</scope>
    <source>
        <strain evidence="3">S-RSF-IL-03</strain>
    </source>
</reference>
<evidence type="ECO:0000313" key="3">
    <source>
        <dbReference type="EMBL" id="NOT34718.1"/>
    </source>
</evidence>
<evidence type="ECO:0008006" key="5">
    <source>
        <dbReference type="Google" id="ProtNLM"/>
    </source>
</evidence>
<dbReference type="Proteomes" id="UP000580839">
    <property type="component" value="Unassembled WGS sequence"/>
</dbReference>
<dbReference type="AlphaFoldDB" id="A0A849SG43"/>
<accession>A0A849SG43</accession>
<dbReference type="SUPFAM" id="SSF103647">
    <property type="entry name" value="TSP type-3 repeat"/>
    <property type="match status" value="1"/>
</dbReference>
<gene>
    <name evidence="3" type="ORF">HOP12_11185</name>
</gene>
<evidence type="ECO:0000256" key="2">
    <source>
        <dbReference type="SAM" id="MobiDB-lite"/>
    </source>
</evidence>
<proteinExistence type="predicted"/>
<dbReference type="InterPro" id="IPR003367">
    <property type="entry name" value="Thrombospondin_3-like_rpt"/>
</dbReference>
<dbReference type="Gene3D" id="4.10.1080.10">
    <property type="entry name" value="TSP type-3 repeat"/>
    <property type="match status" value="1"/>
</dbReference>
<dbReference type="GO" id="GO:0007155">
    <property type="term" value="P:cell adhesion"/>
    <property type="evidence" value="ECO:0007669"/>
    <property type="project" value="InterPro"/>
</dbReference>
<dbReference type="GO" id="GO:0005509">
    <property type="term" value="F:calcium ion binding"/>
    <property type="evidence" value="ECO:0007669"/>
    <property type="project" value="InterPro"/>
</dbReference>
<dbReference type="InterPro" id="IPR028974">
    <property type="entry name" value="TSP_type-3_rpt"/>
</dbReference>
<keyword evidence="1" id="KW-0732">Signal</keyword>
<evidence type="ECO:0000256" key="1">
    <source>
        <dbReference type="ARBA" id="ARBA00022729"/>
    </source>
</evidence>
<comment type="caution">
    <text evidence="3">The sequence shown here is derived from an EMBL/GenBank/DDBJ whole genome shotgun (WGS) entry which is preliminary data.</text>
</comment>
<evidence type="ECO:0000313" key="4">
    <source>
        <dbReference type="Proteomes" id="UP000580839"/>
    </source>
</evidence>
<protein>
    <recommendedName>
        <fullName evidence="5">Thrombospondin</fullName>
    </recommendedName>
</protein>
<sequence length="126" mass="13605">MWPTDTDRRWLMSLLRRFIPAMVLLVIAAAAYASPPRNAAHVDPKAPCFRWPAIDVDGDGVFDRVDHCPNTAKGCSVDEWGCQTDADGDGVCDELDKCPGTAAGATVDEKGCADGQSTGRVEPRRE</sequence>
<dbReference type="EMBL" id="JABFRW010000143">
    <property type="protein sequence ID" value="NOT34718.1"/>
    <property type="molecule type" value="Genomic_DNA"/>
</dbReference>
<name>A0A849SG43_UNCEI</name>
<feature type="region of interest" description="Disordered" evidence="2">
    <location>
        <begin position="102"/>
        <end position="126"/>
    </location>
</feature>
<organism evidence="3 4">
    <name type="scientific">Eiseniibacteriota bacterium</name>
    <dbReference type="NCBI Taxonomy" id="2212470"/>
    <lineage>
        <taxon>Bacteria</taxon>
        <taxon>Candidatus Eiseniibacteriota</taxon>
    </lineage>
</organism>
<dbReference type="Pfam" id="PF02412">
    <property type="entry name" value="TSP_3"/>
    <property type="match status" value="2"/>
</dbReference>